<proteinExistence type="inferred from homology"/>
<feature type="domain" description="GIY-YIG" evidence="2">
    <location>
        <begin position="14"/>
        <end position="90"/>
    </location>
</feature>
<evidence type="ECO:0000259" key="2">
    <source>
        <dbReference type="PROSITE" id="PS50164"/>
    </source>
</evidence>
<dbReference type="Gene3D" id="3.40.1440.10">
    <property type="entry name" value="GIY-YIG endonuclease"/>
    <property type="match status" value="1"/>
</dbReference>
<dbReference type="PANTHER" id="PTHR34477">
    <property type="entry name" value="UPF0213 PROTEIN YHBQ"/>
    <property type="match status" value="1"/>
</dbReference>
<accession>A0ABM7PK54</accession>
<comment type="similarity">
    <text evidence="1">Belongs to the UPF0213 family.</text>
</comment>
<dbReference type="EMBL" id="AP024488">
    <property type="protein sequence ID" value="BCS97453.1"/>
    <property type="molecule type" value="Genomic_DNA"/>
</dbReference>
<dbReference type="InterPro" id="IPR050190">
    <property type="entry name" value="UPF0213_domain"/>
</dbReference>
<dbReference type="PROSITE" id="PS50164">
    <property type="entry name" value="GIY_YIG"/>
    <property type="match status" value="1"/>
</dbReference>
<reference evidence="3 4" key="1">
    <citation type="submission" date="2021-02" db="EMBL/GenBank/DDBJ databases">
        <title>Complete genome of Desulfoluna sp. strain ASN36.</title>
        <authorList>
            <person name="Takahashi A."/>
            <person name="Kojima H."/>
            <person name="Fukui M."/>
        </authorList>
    </citation>
    <scope>NUCLEOTIDE SEQUENCE [LARGE SCALE GENOMIC DNA]</scope>
    <source>
        <strain evidence="3 4">ASN36</strain>
    </source>
</reference>
<gene>
    <name evidence="3" type="ORF">DSLASN_30850</name>
</gene>
<dbReference type="RefSeq" id="WP_236888878.1">
    <property type="nucleotide sequence ID" value="NZ_AP024488.1"/>
</dbReference>
<name>A0ABM7PK54_9BACT</name>
<sequence length="101" mass="11563">MEPSAKIVYSAPMKPWYLYILECADKTLYTGITVDPDRRLAEHNDGTGAKYTRARLPVTMVYCTEAKDRSDASRMEYRIKKLPRKAKLDLINAEKQPPAAR</sequence>
<evidence type="ECO:0000256" key="1">
    <source>
        <dbReference type="ARBA" id="ARBA00007435"/>
    </source>
</evidence>
<dbReference type="Pfam" id="PF01541">
    <property type="entry name" value="GIY-YIG"/>
    <property type="match status" value="1"/>
</dbReference>
<dbReference type="InterPro" id="IPR000305">
    <property type="entry name" value="GIY-YIG_endonuc"/>
</dbReference>
<organism evidence="3 4">
    <name type="scientific">Desulfoluna limicola</name>
    <dbReference type="NCBI Taxonomy" id="2810562"/>
    <lineage>
        <taxon>Bacteria</taxon>
        <taxon>Pseudomonadati</taxon>
        <taxon>Thermodesulfobacteriota</taxon>
        <taxon>Desulfobacteria</taxon>
        <taxon>Desulfobacterales</taxon>
        <taxon>Desulfolunaceae</taxon>
        <taxon>Desulfoluna</taxon>
    </lineage>
</organism>
<dbReference type="CDD" id="cd10456">
    <property type="entry name" value="GIY-YIG_UPF0213"/>
    <property type="match status" value="1"/>
</dbReference>
<evidence type="ECO:0000313" key="4">
    <source>
        <dbReference type="Proteomes" id="UP001320148"/>
    </source>
</evidence>
<evidence type="ECO:0000313" key="3">
    <source>
        <dbReference type="EMBL" id="BCS97453.1"/>
    </source>
</evidence>
<dbReference type="Proteomes" id="UP001320148">
    <property type="component" value="Chromosome"/>
</dbReference>
<protein>
    <recommendedName>
        <fullName evidence="2">GIY-YIG domain-containing protein</fullName>
    </recommendedName>
</protein>
<dbReference type="PANTHER" id="PTHR34477:SF1">
    <property type="entry name" value="UPF0213 PROTEIN YHBQ"/>
    <property type="match status" value="1"/>
</dbReference>
<dbReference type="SUPFAM" id="SSF82771">
    <property type="entry name" value="GIY-YIG endonuclease"/>
    <property type="match status" value="1"/>
</dbReference>
<keyword evidence="4" id="KW-1185">Reference proteome</keyword>
<dbReference type="InterPro" id="IPR035901">
    <property type="entry name" value="GIY-YIG_endonuc_sf"/>
</dbReference>